<evidence type="ECO:0000313" key="1">
    <source>
        <dbReference type="EMBL" id="QDS85961.1"/>
    </source>
</evidence>
<gene>
    <name evidence="1" type="ORF">EC9_01190</name>
</gene>
<dbReference type="EMBL" id="CP036261">
    <property type="protein sequence ID" value="QDS85961.1"/>
    <property type="molecule type" value="Genomic_DNA"/>
</dbReference>
<protein>
    <submittedName>
        <fullName evidence="1">Uncharacterized protein</fullName>
    </submittedName>
</protein>
<evidence type="ECO:0000313" key="2">
    <source>
        <dbReference type="Proteomes" id="UP000319557"/>
    </source>
</evidence>
<proteinExistence type="predicted"/>
<sequence length="67" mass="7164">MVSLQGMIKYVYCSAAVPNVRGQLSSITAQGLNNDGCVFAPILTFGRLCDHQFTGPGSRAEPVFNKS</sequence>
<reference evidence="1 2" key="1">
    <citation type="submission" date="2019-02" db="EMBL/GenBank/DDBJ databases">
        <title>Deep-cultivation of Planctomycetes and their phenomic and genomic characterization uncovers novel biology.</title>
        <authorList>
            <person name="Wiegand S."/>
            <person name="Jogler M."/>
            <person name="Boedeker C."/>
            <person name="Pinto D."/>
            <person name="Vollmers J."/>
            <person name="Rivas-Marin E."/>
            <person name="Kohn T."/>
            <person name="Peeters S.H."/>
            <person name="Heuer A."/>
            <person name="Rast P."/>
            <person name="Oberbeckmann S."/>
            <person name="Bunk B."/>
            <person name="Jeske O."/>
            <person name="Meyerdierks A."/>
            <person name="Storesund J.E."/>
            <person name="Kallscheuer N."/>
            <person name="Luecker S."/>
            <person name="Lage O.M."/>
            <person name="Pohl T."/>
            <person name="Merkel B.J."/>
            <person name="Hornburger P."/>
            <person name="Mueller R.-W."/>
            <person name="Bruemmer F."/>
            <person name="Labrenz M."/>
            <person name="Spormann A.M."/>
            <person name="Op den Camp H."/>
            <person name="Overmann J."/>
            <person name="Amann R."/>
            <person name="Jetten M.S.M."/>
            <person name="Mascher T."/>
            <person name="Medema M.H."/>
            <person name="Devos D.P."/>
            <person name="Kaster A.-K."/>
            <person name="Ovreas L."/>
            <person name="Rohde M."/>
            <person name="Galperin M.Y."/>
            <person name="Jogler C."/>
        </authorList>
    </citation>
    <scope>NUCLEOTIDE SEQUENCE [LARGE SCALE GENOMIC DNA]</scope>
    <source>
        <strain evidence="1 2">EC9</strain>
    </source>
</reference>
<dbReference type="AlphaFoldDB" id="A0A517LTK9"/>
<organism evidence="1 2">
    <name type="scientific">Rosistilla ulvae</name>
    <dbReference type="NCBI Taxonomy" id="1930277"/>
    <lineage>
        <taxon>Bacteria</taxon>
        <taxon>Pseudomonadati</taxon>
        <taxon>Planctomycetota</taxon>
        <taxon>Planctomycetia</taxon>
        <taxon>Pirellulales</taxon>
        <taxon>Pirellulaceae</taxon>
        <taxon>Rosistilla</taxon>
    </lineage>
</organism>
<keyword evidence="2" id="KW-1185">Reference proteome</keyword>
<dbReference type="Proteomes" id="UP000319557">
    <property type="component" value="Chromosome"/>
</dbReference>
<accession>A0A517LTK9</accession>
<name>A0A517LTK9_9BACT</name>
<dbReference type="KEGG" id="ruv:EC9_01190"/>